<dbReference type="Gene3D" id="3.10.310.30">
    <property type="match status" value="1"/>
</dbReference>
<dbReference type="Pfam" id="PF02272">
    <property type="entry name" value="DHHA1"/>
    <property type="match status" value="1"/>
</dbReference>
<dbReference type="SUPFAM" id="SSF64182">
    <property type="entry name" value="DHH phosphoesterases"/>
    <property type="match status" value="1"/>
</dbReference>
<evidence type="ECO:0000313" key="3">
    <source>
        <dbReference type="EMBL" id="MBC8588785.1"/>
    </source>
</evidence>
<gene>
    <name evidence="3" type="ORF">H8707_11210</name>
</gene>
<keyword evidence="4" id="KW-1185">Reference proteome</keyword>
<accession>A0A926EUK3</accession>
<dbReference type="RefSeq" id="WP_262430241.1">
    <property type="nucleotide sequence ID" value="NZ_JACRTG010000027.1"/>
</dbReference>
<dbReference type="EMBL" id="JACRTG010000027">
    <property type="protein sequence ID" value="MBC8588785.1"/>
    <property type="molecule type" value="Genomic_DNA"/>
</dbReference>
<dbReference type="PANTHER" id="PTHR47618:SF1">
    <property type="entry name" value="BIFUNCTIONAL OLIGORIBONUCLEASE AND PAP PHOSPHATASE NRNA"/>
    <property type="match status" value="1"/>
</dbReference>
<evidence type="ECO:0000259" key="2">
    <source>
        <dbReference type="Pfam" id="PF02272"/>
    </source>
</evidence>
<feature type="domain" description="DDH" evidence="1">
    <location>
        <begin position="21"/>
        <end position="161"/>
    </location>
</feature>
<organism evidence="3 4">
    <name type="scientific">Paratissierella segnis</name>
    <dbReference type="NCBI Taxonomy" id="2763679"/>
    <lineage>
        <taxon>Bacteria</taxon>
        <taxon>Bacillati</taxon>
        <taxon>Bacillota</taxon>
        <taxon>Tissierellia</taxon>
        <taxon>Tissierellales</taxon>
        <taxon>Tissierellaceae</taxon>
        <taxon>Paratissierella</taxon>
    </lineage>
</organism>
<evidence type="ECO:0000259" key="1">
    <source>
        <dbReference type="Pfam" id="PF01368"/>
    </source>
</evidence>
<dbReference type="InterPro" id="IPR001667">
    <property type="entry name" value="DDH_dom"/>
</dbReference>
<comment type="caution">
    <text evidence="3">The sequence shown here is derived from an EMBL/GenBank/DDBJ whole genome shotgun (WGS) entry which is preliminary data.</text>
</comment>
<dbReference type="AlphaFoldDB" id="A0A926EUK3"/>
<evidence type="ECO:0000313" key="4">
    <source>
        <dbReference type="Proteomes" id="UP000601171"/>
    </source>
</evidence>
<sequence length="324" mass="36274">MSNIPVKILDDIADAIHERDNIYIASHIQPDGDNIGSILAMGLALLELNKNVFVLKSDIIPSDYLFLPGIEIIKEYKEITDLDLFIILDCSDIDRLGINKNLINKANFVINIDHHVTNTNFGGLNFVDSKAAATGELVFRIIEKLNIKFTKEIATNLYTAISTDTGSFKYESVTDKTHEIIAKLLRCGIDHSYINNKLYHSRSLERTNLLIESFLTLNTLADNKAAIVKVTQKMLNRTKTKMEDTEGIISFVRDIDSVEVACLLKEIDDKETKVSLRSKSYIDVAKICEPFNGGGHIRAAGCTIYEDIGTSEKLISNILTEVFR</sequence>
<proteinExistence type="predicted"/>
<protein>
    <submittedName>
        <fullName evidence="3">Bifunctional oligoribonuclease/PAP phosphatase NrnA</fullName>
    </submittedName>
</protein>
<dbReference type="PANTHER" id="PTHR47618">
    <property type="entry name" value="BIFUNCTIONAL OLIGORIBONUCLEASE AND PAP PHOSPHATASE NRNA"/>
    <property type="match status" value="1"/>
</dbReference>
<dbReference type="InterPro" id="IPR003156">
    <property type="entry name" value="DHHA1_dom"/>
</dbReference>
<name>A0A926EUK3_9FIRM</name>
<dbReference type="Gene3D" id="3.90.1640.10">
    <property type="entry name" value="inorganic pyrophosphatase (n-terminal core)"/>
    <property type="match status" value="1"/>
</dbReference>
<dbReference type="InterPro" id="IPR038763">
    <property type="entry name" value="DHH_sf"/>
</dbReference>
<dbReference type="Proteomes" id="UP000601171">
    <property type="component" value="Unassembled WGS sequence"/>
</dbReference>
<reference evidence="3" key="1">
    <citation type="submission" date="2020-08" db="EMBL/GenBank/DDBJ databases">
        <title>Genome public.</title>
        <authorList>
            <person name="Liu C."/>
            <person name="Sun Q."/>
        </authorList>
    </citation>
    <scope>NUCLEOTIDE SEQUENCE</scope>
    <source>
        <strain evidence="3">BX21</strain>
    </source>
</reference>
<feature type="domain" description="DHHA1" evidence="2">
    <location>
        <begin position="234"/>
        <end position="306"/>
    </location>
</feature>
<dbReference type="InterPro" id="IPR051319">
    <property type="entry name" value="Oligoribo/pAp-PDE_c-di-AMP_PDE"/>
</dbReference>
<dbReference type="Pfam" id="PF01368">
    <property type="entry name" value="DHH"/>
    <property type="match status" value="1"/>
</dbReference>
<dbReference type="GO" id="GO:0003676">
    <property type="term" value="F:nucleic acid binding"/>
    <property type="evidence" value="ECO:0007669"/>
    <property type="project" value="InterPro"/>
</dbReference>